<feature type="domain" description="A-factor biosynthesis hotdog" evidence="2">
    <location>
        <begin position="32"/>
        <end position="160"/>
    </location>
</feature>
<protein>
    <submittedName>
        <fullName evidence="3">ScbA/BarX family gamma-butyrolactone biosynthesis protein</fullName>
    </submittedName>
</protein>
<dbReference type="InterPro" id="IPR047757">
    <property type="entry name" value="AfsA-like"/>
</dbReference>
<evidence type="ECO:0000313" key="4">
    <source>
        <dbReference type="Proteomes" id="UP001595834"/>
    </source>
</evidence>
<comment type="caution">
    <text evidence="3">The sequence shown here is derived from an EMBL/GenBank/DDBJ whole genome shotgun (WGS) entry which is preliminary data.</text>
</comment>
<reference evidence="4" key="1">
    <citation type="journal article" date="2019" name="Int. J. Syst. Evol. Microbiol.">
        <title>The Global Catalogue of Microorganisms (GCM) 10K type strain sequencing project: providing services to taxonomists for standard genome sequencing and annotation.</title>
        <authorList>
            <consortium name="The Broad Institute Genomics Platform"/>
            <consortium name="The Broad Institute Genome Sequencing Center for Infectious Disease"/>
            <person name="Wu L."/>
            <person name="Ma J."/>
        </authorList>
    </citation>
    <scope>NUCLEOTIDE SEQUENCE [LARGE SCALE GENOMIC DNA]</scope>
    <source>
        <strain evidence="4">CCM 7224</strain>
    </source>
</reference>
<accession>A0ABV9UIN9</accession>
<dbReference type="Proteomes" id="UP001595834">
    <property type="component" value="Unassembled WGS sequence"/>
</dbReference>
<feature type="region of interest" description="Disordered" evidence="1">
    <location>
        <begin position="189"/>
        <end position="212"/>
    </location>
</feature>
<evidence type="ECO:0000259" key="2">
    <source>
        <dbReference type="Pfam" id="PF03756"/>
    </source>
</evidence>
<sequence>MSYGTAEAPCTVEAPSIASPQVRTQASLKECVGKRDLSEVFVTDCLYLRGSEQAVTVQWPRAHDFYTPTPQAHSPLLFTESVRQALAVSCHTAHGIPRNYHFGWQHLNLEVAADALRTTQRPATLRLRVIHSAIEHRRMGSVRLVAHVQGSVDGRYAGSAEVCYSAHPSSIYNRLRGPYADRTVFLRAAPPTPPIPPERVGRTNPRDVVLSPTGQEGRWHMRVDTGHTVLYDHPHDHIPGMVLLEAASQAAQASHDTPATPVAFTTTFDGYVEFDAPCLLTTTPLAPDLHNRPRVRIDAQQRERRVFSATVALAPHPAR</sequence>
<dbReference type="InterPro" id="IPR005509">
    <property type="entry name" value="AfsA_hotdog_dom"/>
</dbReference>
<dbReference type="EMBL" id="JBHSIZ010000011">
    <property type="protein sequence ID" value="MFC4956891.1"/>
    <property type="molecule type" value="Genomic_DNA"/>
</dbReference>
<dbReference type="Pfam" id="PF03756">
    <property type="entry name" value="AfsA"/>
    <property type="match status" value="2"/>
</dbReference>
<feature type="domain" description="A-factor biosynthesis hotdog" evidence="2">
    <location>
        <begin position="200"/>
        <end position="310"/>
    </location>
</feature>
<gene>
    <name evidence="3" type="ORF">ACFPFX_11355</name>
</gene>
<dbReference type="RefSeq" id="WP_344380212.1">
    <property type="nucleotide sequence ID" value="NZ_BAAASQ010000038.1"/>
</dbReference>
<evidence type="ECO:0000256" key="1">
    <source>
        <dbReference type="SAM" id="MobiDB-lite"/>
    </source>
</evidence>
<evidence type="ECO:0000313" key="3">
    <source>
        <dbReference type="EMBL" id="MFC4956891.1"/>
    </source>
</evidence>
<proteinExistence type="predicted"/>
<dbReference type="NCBIfam" id="NF041195">
    <property type="entry name" value="ScbA_BarX_GamBu"/>
    <property type="match status" value="1"/>
</dbReference>
<organism evidence="3 4">
    <name type="scientific">Streptomyces mauvecolor</name>
    <dbReference type="NCBI Taxonomy" id="58345"/>
    <lineage>
        <taxon>Bacteria</taxon>
        <taxon>Bacillati</taxon>
        <taxon>Actinomycetota</taxon>
        <taxon>Actinomycetes</taxon>
        <taxon>Kitasatosporales</taxon>
        <taxon>Streptomycetaceae</taxon>
        <taxon>Streptomyces</taxon>
    </lineage>
</organism>
<keyword evidence="4" id="KW-1185">Reference proteome</keyword>
<name>A0ABV9UIN9_9ACTN</name>